<dbReference type="SUPFAM" id="SSF48452">
    <property type="entry name" value="TPR-like"/>
    <property type="match status" value="1"/>
</dbReference>
<keyword evidence="1" id="KW-0802">TPR repeat</keyword>
<accession>A0A7W8QHT0</accession>
<evidence type="ECO:0000313" key="2">
    <source>
        <dbReference type="EMBL" id="MBB5430459.1"/>
    </source>
</evidence>
<name>A0A7W8QHT0_9ACTN</name>
<dbReference type="AlphaFoldDB" id="A0A7W8QHT0"/>
<comment type="caution">
    <text evidence="2">The sequence shown here is derived from an EMBL/GenBank/DDBJ whole genome shotgun (WGS) entry which is preliminary data.</text>
</comment>
<reference evidence="2 3" key="1">
    <citation type="submission" date="2020-08" db="EMBL/GenBank/DDBJ databases">
        <title>Sequencing the genomes of 1000 actinobacteria strains.</title>
        <authorList>
            <person name="Klenk H.-P."/>
        </authorList>
    </citation>
    <scope>NUCLEOTIDE SEQUENCE [LARGE SCALE GENOMIC DNA]</scope>
    <source>
        <strain evidence="2 3">DSM 44551</strain>
    </source>
</reference>
<dbReference type="InterPro" id="IPR011990">
    <property type="entry name" value="TPR-like_helical_dom_sf"/>
</dbReference>
<dbReference type="RefSeq" id="WP_184388349.1">
    <property type="nucleotide sequence ID" value="NZ_BAAAJD010000023.1"/>
</dbReference>
<organism evidence="2 3">
    <name type="scientific">Nocardiopsis composta</name>
    <dbReference type="NCBI Taxonomy" id="157465"/>
    <lineage>
        <taxon>Bacteria</taxon>
        <taxon>Bacillati</taxon>
        <taxon>Actinomycetota</taxon>
        <taxon>Actinomycetes</taxon>
        <taxon>Streptosporangiales</taxon>
        <taxon>Nocardiopsidaceae</taxon>
        <taxon>Nocardiopsis</taxon>
    </lineage>
</organism>
<dbReference type="Gene3D" id="1.25.40.10">
    <property type="entry name" value="Tetratricopeptide repeat domain"/>
    <property type="match status" value="1"/>
</dbReference>
<gene>
    <name evidence="2" type="ORF">HDA36_000543</name>
</gene>
<keyword evidence="3" id="KW-1185">Reference proteome</keyword>
<evidence type="ECO:0000313" key="3">
    <source>
        <dbReference type="Proteomes" id="UP000572635"/>
    </source>
</evidence>
<sequence length="220" mass="24066">MNPDDPVVRLCAQGMQAEAEGRPDAARDLFHRAWETADDDYQACIAAHYLARHRPTPEEALHWNRECLRRADRVGDERVAGFYASLHLNMAKAHRDLGEADRAREHFEQAAARLPEAPPGQYSDWLRYAVADGLRSTGAVPPRPGRPALEALTARLGERGELRALALILPALLGDLGTEEDRVRLAAALHMVHAARMLPEADQAALEKALHTLGGTAAAA</sequence>
<feature type="repeat" description="TPR" evidence="1">
    <location>
        <begin position="84"/>
        <end position="117"/>
    </location>
</feature>
<dbReference type="Proteomes" id="UP000572635">
    <property type="component" value="Unassembled WGS sequence"/>
</dbReference>
<dbReference type="EMBL" id="JACHDB010000001">
    <property type="protein sequence ID" value="MBB5430459.1"/>
    <property type="molecule type" value="Genomic_DNA"/>
</dbReference>
<proteinExistence type="predicted"/>
<protein>
    <submittedName>
        <fullName evidence="2">Tetratricopeptide (TPR) repeat protein</fullName>
    </submittedName>
</protein>
<dbReference type="PROSITE" id="PS50005">
    <property type="entry name" value="TPR"/>
    <property type="match status" value="1"/>
</dbReference>
<dbReference type="InterPro" id="IPR019734">
    <property type="entry name" value="TPR_rpt"/>
</dbReference>
<evidence type="ECO:0000256" key="1">
    <source>
        <dbReference type="PROSITE-ProRule" id="PRU00339"/>
    </source>
</evidence>